<dbReference type="FunFam" id="1.25.40.420:FF:000001">
    <property type="entry name" value="Kelch-like family member 12"/>
    <property type="match status" value="1"/>
</dbReference>
<dbReference type="SMART" id="SM00875">
    <property type="entry name" value="BACK"/>
    <property type="match status" value="1"/>
</dbReference>
<dbReference type="EMBL" id="JAZGQO010000003">
    <property type="protein sequence ID" value="KAK6188612.1"/>
    <property type="molecule type" value="Genomic_DNA"/>
</dbReference>
<dbReference type="InterPro" id="IPR017096">
    <property type="entry name" value="BTB-kelch_protein"/>
</dbReference>
<dbReference type="SUPFAM" id="SSF117281">
    <property type="entry name" value="Kelch motif"/>
    <property type="match status" value="2"/>
</dbReference>
<dbReference type="PIRSF" id="PIRSF037037">
    <property type="entry name" value="Kelch-like_protein_gigaxonin"/>
    <property type="match status" value="1"/>
</dbReference>
<sequence length="577" mass="66289">MARRGSETSVDQPRSYFLYSQNYGSDILAKLNALRQEATFTDVILCVGHEELPCHRNILAVSSPYFRAMFTSELRERHESRICFNEVSPWTLKRIIDYAYSGRLEITQDNAQEMLSAGNLFEYPDIVEACCGFFKRQLHFSNCLGIENFAQIHSCKKLEEEANKYALENFSRVVEFDEFLELPMERVLRYISDDHIDVRNEEMVYYAARKWMNHDPDERRQYIPQLLEQIRLPTMDLKNLRLLESDQLLQGCHKGLQMIKDAQTNRESVKAKTEQRRSSLPAIKIHPRPSTVAKEVVVVVSGINSYITPSVEMYDLQKGRWFKLPDLPRLVSWFSAAAISKWILVMGGICDGHVVDTVWKFDVVQRQWTEAARMPEPRARHACAVLCDRVYLCGGVNGDGTQFVESIDSYNPYENSWSKAGHSENPRKQSCIVPYNNTLVEVGGIQGEAMVNTIDSYVCSGLKLRHSGEQFLLPSMIHYAQIVVVNDIFYIIWEDTKKMIALDPHKRTFQPLPDLSVARLHCATTVLHGKIYVSGGLIDTKPSRLVESFDPVSKRWTVEKPMNEERAYHCCVSLQMC</sequence>
<dbReference type="Gene3D" id="3.30.710.10">
    <property type="entry name" value="Potassium Channel Kv1.1, Chain A"/>
    <property type="match status" value="1"/>
</dbReference>
<comment type="caution">
    <text evidence="4">The sequence shown here is derived from an EMBL/GenBank/DDBJ whole genome shotgun (WGS) entry which is preliminary data.</text>
</comment>
<keyword evidence="1" id="KW-0880">Kelch repeat</keyword>
<proteinExistence type="predicted"/>
<dbReference type="PANTHER" id="PTHR24412:SF489">
    <property type="entry name" value="RING FINGER DOMAIN AND KELCH REPEAT-CONTAINING PROTEIN DDB_G0271372"/>
    <property type="match status" value="1"/>
</dbReference>
<dbReference type="PROSITE" id="PS50097">
    <property type="entry name" value="BTB"/>
    <property type="match status" value="1"/>
</dbReference>
<evidence type="ECO:0000313" key="5">
    <source>
        <dbReference type="Proteomes" id="UP001347796"/>
    </source>
</evidence>
<dbReference type="SUPFAM" id="SSF54695">
    <property type="entry name" value="POZ domain"/>
    <property type="match status" value="1"/>
</dbReference>
<dbReference type="PANTHER" id="PTHR24412">
    <property type="entry name" value="KELCH PROTEIN"/>
    <property type="match status" value="1"/>
</dbReference>
<dbReference type="Gene3D" id="2.120.10.80">
    <property type="entry name" value="Kelch-type beta propeller"/>
    <property type="match status" value="2"/>
</dbReference>
<dbReference type="AlphaFoldDB" id="A0AAN8K5C7"/>
<dbReference type="InterPro" id="IPR006652">
    <property type="entry name" value="Kelch_1"/>
</dbReference>
<keyword evidence="5" id="KW-1185">Reference proteome</keyword>
<dbReference type="Pfam" id="PF00651">
    <property type="entry name" value="BTB"/>
    <property type="match status" value="1"/>
</dbReference>
<gene>
    <name evidence="4" type="ORF">SNE40_004754</name>
</gene>
<protein>
    <recommendedName>
        <fullName evidence="3">BTB domain-containing protein</fullName>
    </recommendedName>
</protein>
<dbReference type="SMART" id="SM00225">
    <property type="entry name" value="BTB"/>
    <property type="match status" value="1"/>
</dbReference>
<dbReference type="Proteomes" id="UP001347796">
    <property type="component" value="Unassembled WGS sequence"/>
</dbReference>
<dbReference type="InterPro" id="IPR015915">
    <property type="entry name" value="Kelch-typ_b-propeller"/>
</dbReference>
<evidence type="ECO:0000259" key="3">
    <source>
        <dbReference type="PROSITE" id="PS50097"/>
    </source>
</evidence>
<dbReference type="InterPro" id="IPR011705">
    <property type="entry name" value="BACK"/>
</dbReference>
<dbReference type="Gene3D" id="1.25.40.420">
    <property type="match status" value="1"/>
</dbReference>
<dbReference type="SMART" id="SM00612">
    <property type="entry name" value="Kelch"/>
    <property type="match status" value="5"/>
</dbReference>
<evidence type="ECO:0000256" key="2">
    <source>
        <dbReference type="ARBA" id="ARBA00022737"/>
    </source>
</evidence>
<organism evidence="4 5">
    <name type="scientific">Patella caerulea</name>
    <name type="common">Rayed Mediterranean limpet</name>
    <dbReference type="NCBI Taxonomy" id="87958"/>
    <lineage>
        <taxon>Eukaryota</taxon>
        <taxon>Metazoa</taxon>
        <taxon>Spiralia</taxon>
        <taxon>Lophotrochozoa</taxon>
        <taxon>Mollusca</taxon>
        <taxon>Gastropoda</taxon>
        <taxon>Patellogastropoda</taxon>
        <taxon>Patelloidea</taxon>
        <taxon>Patellidae</taxon>
        <taxon>Patella</taxon>
    </lineage>
</organism>
<feature type="domain" description="BTB" evidence="3">
    <location>
        <begin position="41"/>
        <end position="108"/>
    </location>
</feature>
<name>A0AAN8K5C7_PATCE</name>
<dbReference type="InterPro" id="IPR000210">
    <property type="entry name" value="BTB/POZ_dom"/>
</dbReference>
<dbReference type="Pfam" id="PF24681">
    <property type="entry name" value="Kelch_KLHDC2_KLHL20_DRC7"/>
    <property type="match status" value="1"/>
</dbReference>
<evidence type="ECO:0000256" key="1">
    <source>
        <dbReference type="ARBA" id="ARBA00022441"/>
    </source>
</evidence>
<accession>A0AAN8K5C7</accession>
<dbReference type="InterPro" id="IPR011333">
    <property type="entry name" value="SKP1/BTB/POZ_sf"/>
</dbReference>
<evidence type="ECO:0000313" key="4">
    <source>
        <dbReference type="EMBL" id="KAK6188612.1"/>
    </source>
</evidence>
<reference evidence="4 5" key="1">
    <citation type="submission" date="2024-01" db="EMBL/GenBank/DDBJ databases">
        <title>The genome of the rayed Mediterranean limpet Patella caerulea (Linnaeus, 1758).</title>
        <authorList>
            <person name="Anh-Thu Weber A."/>
            <person name="Halstead-Nussloch G."/>
        </authorList>
    </citation>
    <scope>NUCLEOTIDE SEQUENCE [LARGE SCALE GENOMIC DNA]</scope>
    <source>
        <strain evidence="4">AATW-2023a</strain>
        <tissue evidence="4">Whole specimen</tissue>
    </source>
</reference>
<keyword evidence="2" id="KW-0677">Repeat</keyword>
<dbReference type="Pfam" id="PF07707">
    <property type="entry name" value="BACK"/>
    <property type="match status" value="1"/>
</dbReference>